<gene>
    <name evidence="2" type="ORF">I1A42_18705</name>
</gene>
<sequence>MKDTEYSIKQVLTDWRLMSTALIVVVISEWIGIIPVKFGGWLSLTLFPMLYAMVLGSVAFFAKLLSIEQSEKAQKIVFVAILPLVAKLGMSIGPALPELKNMGLAIVLQEFGNMGTILLALPIGLLLGFKRELIGMTHSIGREANVSLIAERYGINSAEGRGVMTVYIVGTVFGTLFYGLMVPVFVKIPGIHVESWALASGVGSGSLMAAASGSLANVFPQEADKIIAYAGASQVLTSATGLYMAIFILLPFTNWMYKRLSPYGENKPAVSQATRVK</sequence>
<dbReference type="RefSeq" id="WP_196124386.1">
    <property type="nucleotide sequence ID" value="NZ_JADPMR010000004.1"/>
</dbReference>
<name>A0ABS0GJ70_9VIBR</name>
<reference evidence="2 3" key="1">
    <citation type="submission" date="2020-11" db="EMBL/GenBank/DDBJ databases">
        <title>Vibrio nitrifigilis sp. nov., a marine nitrogen-fixing bacterium isolated from the lagoon sediment of an islet inside an atoll.</title>
        <authorList>
            <person name="Wang L.-T."/>
            <person name="Shieh W.Y."/>
        </authorList>
    </citation>
    <scope>NUCLEOTIDE SEQUENCE [LARGE SCALE GENOMIC DNA]</scope>
    <source>
        <strain evidence="2 3">NFV-1</strain>
    </source>
</reference>
<keyword evidence="3" id="KW-1185">Reference proteome</keyword>
<organism evidence="2 3">
    <name type="scientific">Vibrio nitrifigilis</name>
    <dbReference type="NCBI Taxonomy" id="2789781"/>
    <lineage>
        <taxon>Bacteria</taxon>
        <taxon>Pseudomonadati</taxon>
        <taxon>Pseudomonadota</taxon>
        <taxon>Gammaproteobacteria</taxon>
        <taxon>Vibrionales</taxon>
        <taxon>Vibrionaceae</taxon>
        <taxon>Vibrio</taxon>
    </lineage>
</organism>
<dbReference type="Pfam" id="PF11299">
    <property type="entry name" value="DUF3100"/>
    <property type="match status" value="1"/>
</dbReference>
<feature type="transmembrane region" description="Helical" evidence="1">
    <location>
        <begin position="21"/>
        <end position="40"/>
    </location>
</feature>
<feature type="transmembrane region" description="Helical" evidence="1">
    <location>
        <begin position="166"/>
        <end position="186"/>
    </location>
</feature>
<keyword evidence="1" id="KW-0472">Membrane</keyword>
<evidence type="ECO:0000313" key="2">
    <source>
        <dbReference type="EMBL" id="MBF9002506.1"/>
    </source>
</evidence>
<feature type="transmembrane region" description="Helical" evidence="1">
    <location>
        <begin position="46"/>
        <end position="65"/>
    </location>
</feature>
<dbReference type="InterPro" id="IPR021450">
    <property type="entry name" value="DUF3100"/>
</dbReference>
<evidence type="ECO:0000256" key="1">
    <source>
        <dbReference type="SAM" id="Phobius"/>
    </source>
</evidence>
<feature type="transmembrane region" description="Helical" evidence="1">
    <location>
        <begin position="198"/>
        <end position="219"/>
    </location>
</feature>
<keyword evidence="1" id="KW-0812">Transmembrane</keyword>
<dbReference type="EMBL" id="JADPMR010000004">
    <property type="protein sequence ID" value="MBF9002506.1"/>
    <property type="molecule type" value="Genomic_DNA"/>
</dbReference>
<evidence type="ECO:0000313" key="3">
    <source>
        <dbReference type="Proteomes" id="UP000597206"/>
    </source>
</evidence>
<accession>A0ABS0GJ70</accession>
<proteinExistence type="predicted"/>
<keyword evidence="1" id="KW-1133">Transmembrane helix</keyword>
<protein>
    <submittedName>
        <fullName evidence="2">DUF3100 domain-containing protein</fullName>
    </submittedName>
</protein>
<feature type="transmembrane region" description="Helical" evidence="1">
    <location>
        <begin position="226"/>
        <end position="250"/>
    </location>
</feature>
<feature type="transmembrane region" description="Helical" evidence="1">
    <location>
        <begin position="102"/>
        <end position="129"/>
    </location>
</feature>
<dbReference type="Proteomes" id="UP000597206">
    <property type="component" value="Unassembled WGS sequence"/>
</dbReference>
<comment type="caution">
    <text evidence="2">The sequence shown here is derived from an EMBL/GenBank/DDBJ whole genome shotgun (WGS) entry which is preliminary data.</text>
</comment>
<feature type="transmembrane region" description="Helical" evidence="1">
    <location>
        <begin position="77"/>
        <end position="96"/>
    </location>
</feature>